<dbReference type="EMBL" id="FOIQ01000001">
    <property type="protein sequence ID" value="SEV84105.1"/>
    <property type="molecule type" value="Genomic_DNA"/>
</dbReference>
<evidence type="ECO:0008006" key="3">
    <source>
        <dbReference type="Google" id="ProtNLM"/>
    </source>
</evidence>
<sequence length="62" mass="7053">MKSMTRQQIAHRAGVSVKTLTNWCRPFRQELEALGLRPGMIVLPPVIVKWISDKFCIDLGDT</sequence>
<gene>
    <name evidence="1" type="ORF">SAMN04487850_0387</name>
</gene>
<protein>
    <recommendedName>
        <fullName evidence="3">Homeodomain-like domain-containing protein</fullName>
    </recommendedName>
</protein>
<reference evidence="1 2" key="1">
    <citation type="submission" date="2016-10" db="EMBL/GenBank/DDBJ databases">
        <authorList>
            <person name="de Groot N.N."/>
        </authorList>
    </citation>
    <scope>NUCLEOTIDE SEQUENCE [LARGE SCALE GENOMIC DNA]</scope>
    <source>
        <strain evidence="1 2">TC2-24</strain>
    </source>
</reference>
<name>A0A1I0M6K7_9BACT</name>
<proteinExistence type="predicted"/>
<dbReference type="Proteomes" id="UP000199373">
    <property type="component" value="Unassembled WGS sequence"/>
</dbReference>
<evidence type="ECO:0000313" key="2">
    <source>
        <dbReference type="Proteomes" id="UP000199373"/>
    </source>
</evidence>
<evidence type="ECO:0000313" key="1">
    <source>
        <dbReference type="EMBL" id="SEV84105.1"/>
    </source>
</evidence>
<accession>A0A1I0M6K7</accession>
<organism evidence="1 2">
    <name type="scientific">Prevotella aff. ruminicola Tc2-24</name>
    <dbReference type="NCBI Taxonomy" id="81582"/>
    <lineage>
        <taxon>Bacteria</taxon>
        <taxon>Pseudomonadati</taxon>
        <taxon>Bacteroidota</taxon>
        <taxon>Bacteroidia</taxon>
        <taxon>Bacteroidales</taxon>
        <taxon>Prevotellaceae</taxon>
        <taxon>Prevotella</taxon>
    </lineage>
</organism>
<dbReference type="AlphaFoldDB" id="A0A1I0M6K7"/>
<keyword evidence="2" id="KW-1185">Reference proteome</keyword>